<feature type="transmembrane region" description="Helical" evidence="1">
    <location>
        <begin position="12"/>
        <end position="42"/>
    </location>
</feature>
<gene>
    <name evidence="2" type="ORF">OCBIM_22000112mg</name>
</gene>
<keyword evidence="1" id="KW-0812">Transmembrane</keyword>
<keyword evidence="1" id="KW-1133">Transmembrane helix</keyword>
<feature type="transmembrane region" description="Helical" evidence="1">
    <location>
        <begin position="48"/>
        <end position="69"/>
    </location>
</feature>
<accession>A0A0L8G593</accession>
<dbReference type="EMBL" id="KQ423864">
    <property type="protein sequence ID" value="KOF72053.1"/>
    <property type="molecule type" value="Genomic_DNA"/>
</dbReference>
<evidence type="ECO:0000313" key="2">
    <source>
        <dbReference type="EMBL" id="KOF72053.1"/>
    </source>
</evidence>
<evidence type="ECO:0000256" key="1">
    <source>
        <dbReference type="SAM" id="Phobius"/>
    </source>
</evidence>
<reference evidence="2" key="1">
    <citation type="submission" date="2015-07" db="EMBL/GenBank/DDBJ databases">
        <title>MeaNS - Measles Nucleotide Surveillance Program.</title>
        <authorList>
            <person name="Tran T."/>
            <person name="Druce J."/>
        </authorList>
    </citation>
    <scope>NUCLEOTIDE SEQUENCE</scope>
    <source>
        <strain evidence="2">UCB-OBI-ISO-001</strain>
        <tissue evidence="2">Gonad</tissue>
    </source>
</reference>
<keyword evidence="1" id="KW-0472">Membrane</keyword>
<name>A0A0L8G593_OCTBM</name>
<sequence>MGEGEAVLEFSFFFSSVFAVSVVFSVVVIANISVVVFCVAGGVGSKVVLLGVFGSCFCCCCWCCFCLAARGQSFFRCASLLHR</sequence>
<proteinExistence type="predicted"/>
<dbReference type="AlphaFoldDB" id="A0A0L8G593"/>
<organism evidence="2">
    <name type="scientific">Octopus bimaculoides</name>
    <name type="common">California two-spotted octopus</name>
    <dbReference type="NCBI Taxonomy" id="37653"/>
    <lineage>
        <taxon>Eukaryota</taxon>
        <taxon>Metazoa</taxon>
        <taxon>Spiralia</taxon>
        <taxon>Lophotrochozoa</taxon>
        <taxon>Mollusca</taxon>
        <taxon>Cephalopoda</taxon>
        <taxon>Coleoidea</taxon>
        <taxon>Octopodiformes</taxon>
        <taxon>Octopoda</taxon>
        <taxon>Incirrata</taxon>
        <taxon>Octopodidae</taxon>
        <taxon>Octopus</taxon>
    </lineage>
</organism>
<protein>
    <submittedName>
        <fullName evidence="2">Uncharacterized protein</fullName>
    </submittedName>
</protein>